<feature type="region of interest" description="Disordered" evidence="1">
    <location>
        <begin position="20"/>
        <end position="116"/>
    </location>
</feature>
<comment type="caution">
    <text evidence="2">The sequence shown here is derived from an EMBL/GenBank/DDBJ whole genome shotgun (WGS) entry which is preliminary data.</text>
</comment>
<protein>
    <submittedName>
        <fullName evidence="2">Uncharacterized protein</fullName>
    </submittedName>
</protein>
<evidence type="ECO:0000256" key="1">
    <source>
        <dbReference type="SAM" id="MobiDB-lite"/>
    </source>
</evidence>
<sequence>MVHYRLDAWEELKWYRSRVKNPSFCGSHGRRRIKKMRNHRSKNQSGETLDTSTSTHGHMEEHTQKLFPNTHDTAYDEHRPTRTSIHPTPQHTQSMDDEYTQTDTNTGTNRHKERLR</sequence>
<accession>A0A5B7FM58</accession>
<name>A0A5B7FM58_PORTR</name>
<feature type="compositionally biased region" description="Polar residues" evidence="1">
    <location>
        <begin position="43"/>
        <end position="56"/>
    </location>
</feature>
<dbReference type="Proteomes" id="UP000324222">
    <property type="component" value="Unassembled WGS sequence"/>
</dbReference>
<feature type="compositionally biased region" description="Polar residues" evidence="1">
    <location>
        <begin position="82"/>
        <end position="93"/>
    </location>
</feature>
<keyword evidence="3" id="KW-1185">Reference proteome</keyword>
<evidence type="ECO:0000313" key="3">
    <source>
        <dbReference type="Proteomes" id="UP000324222"/>
    </source>
</evidence>
<dbReference type="EMBL" id="VSRR010007258">
    <property type="protein sequence ID" value="MPC46535.1"/>
    <property type="molecule type" value="Genomic_DNA"/>
</dbReference>
<proteinExistence type="predicted"/>
<dbReference type="AlphaFoldDB" id="A0A5B7FM58"/>
<gene>
    <name evidence="2" type="ORF">E2C01_040255</name>
</gene>
<reference evidence="2 3" key="1">
    <citation type="submission" date="2019-05" db="EMBL/GenBank/DDBJ databases">
        <title>Another draft genome of Portunus trituberculatus and its Hox gene families provides insights of decapod evolution.</title>
        <authorList>
            <person name="Jeong J.-H."/>
            <person name="Song I."/>
            <person name="Kim S."/>
            <person name="Choi T."/>
            <person name="Kim D."/>
            <person name="Ryu S."/>
            <person name="Kim W."/>
        </authorList>
    </citation>
    <scope>NUCLEOTIDE SEQUENCE [LARGE SCALE GENOMIC DNA]</scope>
    <source>
        <tissue evidence="2">Muscle</tissue>
    </source>
</reference>
<evidence type="ECO:0000313" key="2">
    <source>
        <dbReference type="EMBL" id="MPC46535.1"/>
    </source>
</evidence>
<feature type="compositionally biased region" description="Basic residues" evidence="1">
    <location>
        <begin position="28"/>
        <end position="42"/>
    </location>
</feature>
<organism evidence="2 3">
    <name type="scientific">Portunus trituberculatus</name>
    <name type="common">Swimming crab</name>
    <name type="synonym">Neptunus trituberculatus</name>
    <dbReference type="NCBI Taxonomy" id="210409"/>
    <lineage>
        <taxon>Eukaryota</taxon>
        <taxon>Metazoa</taxon>
        <taxon>Ecdysozoa</taxon>
        <taxon>Arthropoda</taxon>
        <taxon>Crustacea</taxon>
        <taxon>Multicrustacea</taxon>
        <taxon>Malacostraca</taxon>
        <taxon>Eumalacostraca</taxon>
        <taxon>Eucarida</taxon>
        <taxon>Decapoda</taxon>
        <taxon>Pleocyemata</taxon>
        <taxon>Brachyura</taxon>
        <taxon>Eubrachyura</taxon>
        <taxon>Portunoidea</taxon>
        <taxon>Portunidae</taxon>
        <taxon>Portuninae</taxon>
        <taxon>Portunus</taxon>
    </lineage>
</organism>